<dbReference type="PANTHER" id="PTHR47843">
    <property type="entry name" value="BTB DOMAIN-CONTAINING PROTEIN-RELATED"/>
    <property type="match status" value="1"/>
</dbReference>
<dbReference type="InterPro" id="IPR000210">
    <property type="entry name" value="BTB/POZ_dom"/>
</dbReference>
<dbReference type="Pfam" id="PF00651">
    <property type="entry name" value="BTB"/>
    <property type="match status" value="1"/>
</dbReference>
<dbReference type="GeneID" id="89970550"/>
<dbReference type="CDD" id="cd18186">
    <property type="entry name" value="BTB_POZ_ZBTB_KLHL-like"/>
    <property type="match status" value="1"/>
</dbReference>
<dbReference type="Proteomes" id="UP001358417">
    <property type="component" value="Unassembled WGS sequence"/>
</dbReference>
<keyword evidence="3" id="KW-1185">Reference proteome</keyword>
<dbReference type="EMBL" id="JAVRRD010000122">
    <property type="protein sequence ID" value="KAK5041877.1"/>
    <property type="molecule type" value="Genomic_DNA"/>
</dbReference>
<feature type="domain" description="BTB" evidence="1">
    <location>
        <begin position="17"/>
        <end position="85"/>
    </location>
</feature>
<gene>
    <name evidence="2" type="ORF">LTR84_002338</name>
</gene>
<dbReference type="SUPFAM" id="SSF54695">
    <property type="entry name" value="POZ domain"/>
    <property type="match status" value="1"/>
</dbReference>
<name>A0AAV9MTV5_9EURO</name>
<accession>A0AAV9MTV5</accession>
<reference evidence="2 3" key="1">
    <citation type="submission" date="2023-08" db="EMBL/GenBank/DDBJ databases">
        <title>Black Yeasts Isolated from many extreme environments.</title>
        <authorList>
            <person name="Coleine C."/>
            <person name="Stajich J.E."/>
            <person name="Selbmann L."/>
        </authorList>
    </citation>
    <scope>NUCLEOTIDE SEQUENCE [LARGE SCALE GENOMIC DNA]</scope>
    <source>
        <strain evidence="2 3">CCFEE 5792</strain>
    </source>
</reference>
<sequence>MALIEWPPSKATLRSPASVFIVGEERTEFHVHRDVVSRLSTTLAPLMHSNMPDARNGTVILEDVDDDLFACFIQYAYTGDYAEPTAVKNLTCGDTIHADHIDNATGKKFDD</sequence>
<proteinExistence type="predicted"/>
<dbReference type="Gene3D" id="3.30.710.10">
    <property type="entry name" value="Potassium Channel Kv1.1, Chain A"/>
    <property type="match status" value="1"/>
</dbReference>
<evidence type="ECO:0000259" key="1">
    <source>
        <dbReference type="PROSITE" id="PS50097"/>
    </source>
</evidence>
<evidence type="ECO:0000313" key="2">
    <source>
        <dbReference type="EMBL" id="KAK5041877.1"/>
    </source>
</evidence>
<dbReference type="PANTHER" id="PTHR47843:SF3">
    <property type="entry name" value="BTB DOMAIN-CONTAINING PROTEIN"/>
    <property type="match status" value="1"/>
</dbReference>
<comment type="caution">
    <text evidence="2">The sequence shown here is derived from an EMBL/GenBank/DDBJ whole genome shotgun (WGS) entry which is preliminary data.</text>
</comment>
<protein>
    <recommendedName>
        <fullName evidence="1">BTB domain-containing protein</fullName>
    </recommendedName>
</protein>
<organism evidence="2 3">
    <name type="scientific">Exophiala bonariae</name>
    <dbReference type="NCBI Taxonomy" id="1690606"/>
    <lineage>
        <taxon>Eukaryota</taxon>
        <taxon>Fungi</taxon>
        <taxon>Dikarya</taxon>
        <taxon>Ascomycota</taxon>
        <taxon>Pezizomycotina</taxon>
        <taxon>Eurotiomycetes</taxon>
        <taxon>Chaetothyriomycetidae</taxon>
        <taxon>Chaetothyriales</taxon>
        <taxon>Herpotrichiellaceae</taxon>
        <taxon>Exophiala</taxon>
    </lineage>
</organism>
<dbReference type="PROSITE" id="PS50097">
    <property type="entry name" value="BTB"/>
    <property type="match status" value="1"/>
</dbReference>
<dbReference type="RefSeq" id="XP_064699711.1">
    <property type="nucleotide sequence ID" value="XM_064845952.1"/>
</dbReference>
<dbReference type="InterPro" id="IPR011333">
    <property type="entry name" value="SKP1/BTB/POZ_sf"/>
</dbReference>
<dbReference type="AlphaFoldDB" id="A0AAV9MTV5"/>
<evidence type="ECO:0000313" key="3">
    <source>
        <dbReference type="Proteomes" id="UP001358417"/>
    </source>
</evidence>